<reference evidence="1 2" key="1">
    <citation type="submission" date="2015-12" db="EMBL/GenBank/DDBJ databases">
        <title>Draft genome sequence of Mesorhizobium sp. UFLA 01-765, a multitolerant efficient symbiont and plant-growth promoting strain isolated from Zn-mining soil using Leucaena leucocephala as a trap plant.</title>
        <authorList>
            <person name="Rangel W.M."/>
            <person name="Thijs S."/>
            <person name="Longatti S.M."/>
            <person name="Moreira F.M."/>
            <person name="Weyens N."/>
            <person name="Vangronsveld J."/>
            <person name="Van Hamme J.D."/>
            <person name="Bottos E.M."/>
            <person name="Rineau F."/>
        </authorList>
    </citation>
    <scope>NUCLEOTIDE SEQUENCE [LARGE SCALE GENOMIC DNA]</scope>
    <source>
        <strain evidence="1 2">UFLA 01-765</strain>
    </source>
</reference>
<protein>
    <submittedName>
        <fullName evidence="1">Uncharacterized protein</fullName>
    </submittedName>
</protein>
<dbReference type="AlphaFoldDB" id="A0A101KT83"/>
<sequence>MGGPRSSAFVRRGTKPAPARLFDGNGLAVCTLLAAIVVADASTVVRIADLPIDRGPTDRSYVAIAGLGVGMSNADGSNGNWNSGNFNGNGNSGSFNGNGNAGNFNGNGNAGSFNGNGNAGNFNGNANCGSGFGNGFSSDGNGNGKRQDIPEWCRFLKNLNGQLWLPPGTIPDFD</sequence>
<gene>
    <name evidence="1" type="ORF">AU467_21430</name>
</gene>
<name>A0A101KT83_RHILI</name>
<comment type="caution">
    <text evidence="1">The sequence shown here is derived from an EMBL/GenBank/DDBJ whole genome shotgun (WGS) entry which is preliminary data.</text>
</comment>
<dbReference type="Proteomes" id="UP000053176">
    <property type="component" value="Unassembled WGS sequence"/>
</dbReference>
<evidence type="ECO:0000313" key="1">
    <source>
        <dbReference type="EMBL" id="KUM26492.1"/>
    </source>
</evidence>
<proteinExistence type="predicted"/>
<dbReference type="EMBL" id="LPWA01000105">
    <property type="protein sequence ID" value="KUM26492.1"/>
    <property type="molecule type" value="Genomic_DNA"/>
</dbReference>
<organism evidence="1 2">
    <name type="scientific">Rhizobium loti</name>
    <name type="common">Mesorhizobium loti</name>
    <dbReference type="NCBI Taxonomy" id="381"/>
    <lineage>
        <taxon>Bacteria</taxon>
        <taxon>Pseudomonadati</taxon>
        <taxon>Pseudomonadota</taxon>
        <taxon>Alphaproteobacteria</taxon>
        <taxon>Hyphomicrobiales</taxon>
        <taxon>Phyllobacteriaceae</taxon>
        <taxon>Mesorhizobium</taxon>
    </lineage>
</organism>
<evidence type="ECO:0000313" key="2">
    <source>
        <dbReference type="Proteomes" id="UP000053176"/>
    </source>
</evidence>
<accession>A0A101KT83</accession>